<dbReference type="KEGG" id="ovi:T265_10703"/>
<protein>
    <submittedName>
        <fullName evidence="1">Uncharacterized protein</fullName>
    </submittedName>
</protein>
<name>A0A074Z1H6_OPIVI</name>
<dbReference type="GeneID" id="20324871"/>
<keyword evidence="2" id="KW-1185">Reference proteome</keyword>
<dbReference type="Proteomes" id="UP000054324">
    <property type="component" value="Unassembled WGS sequence"/>
</dbReference>
<accession>A0A074Z1H6</accession>
<dbReference type="OrthoDB" id="6266369at2759"/>
<gene>
    <name evidence="1" type="ORF">T265_10703</name>
</gene>
<dbReference type="AlphaFoldDB" id="A0A074Z1H6"/>
<dbReference type="EMBL" id="KL597017">
    <property type="protein sequence ID" value="KER20828.1"/>
    <property type="molecule type" value="Genomic_DNA"/>
</dbReference>
<reference evidence="1 2" key="1">
    <citation type="submission" date="2013-11" db="EMBL/GenBank/DDBJ databases">
        <title>Opisthorchis viverrini - life in the bile duct.</title>
        <authorList>
            <person name="Young N.D."/>
            <person name="Nagarajan N."/>
            <person name="Lin S.J."/>
            <person name="Korhonen P.K."/>
            <person name="Jex A.R."/>
            <person name="Hall R.S."/>
            <person name="Safavi-Hemami H."/>
            <person name="Kaewkong W."/>
            <person name="Bertrand D."/>
            <person name="Gao S."/>
            <person name="Seet Q."/>
            <person name="Wongkham S."/>
            <person name="Teh B.T."/>
            <person name="Wongkham C."/>
            <person name="Intapan P.M."/>
            <person name="Maleewong W."/>
            <person name="Yang X."/>
            <person name="Hu M."/>
            <person name="Wang Z."/>
            <person name="Hofmann A."/>
            <person name="Sternberg P.W."/>
            <person name="Tan P."/>
            <person name="Wang J."/>
            <person name="Gasser R.B."/>
        </authorList>
    </citation>
    <scope>NUCLEOTIDE SEQUENCE [LARGE SCALE GENOMIC DNA]</scope>
</reference>
<sequence>MFLPFSADRICCSCDRCALGTWFIGGKMTYWLERLDNLAVSQSSCFLRVTWQLRTERMLQLVYNEYLLLDVLDDLALADRCKQESIRSANLPTGRSVVQTSRLPVSRLRQAGSIPALVLYSSGMAVRHRKGATAERYILRPSLLDSLTFRSSHVLSVL</sequence>
<evidence type="ECO:0000313" key="2">
    <source>
        <dbReference type="Proteomes" id="UP000054324"/>
    </source>
</evidence>
<proteinExistence type="predicted"/>
<organism evidence="1 2">
    <name type="scientific">Opisthorchis viverrini</name>
    <name type="common">Southeast Asian liver fluke</name>
    <dbReference type="NCBI Taxonomy" id="6198"/>
    <lineage>
        <taxon>Eukaryota</taxon>
        <taxon>Metazoa</taxon>
        <taxon>Spiralia</taxon>
        <taxon>Lophotrochozoa</taxon>
        <taxon>Platyhelminthes</taxon>
        <taxon>Trematoda</taxon>
        <taxon>Digenea</taxon>
        <taxon>Opisthorchiida</taxon>
        <taxon>Opisthorchiata</taxon>
        <taxon>Opisthorchiidae</taxon>
        <taxon>Opisthorchis</taxon>
    </lineage>
</organism>
<evidence type="ECO:0000313" key="1">
    <source>
        <dbReference type="EMBL" id="KER20828.1"/>
    </source>
</evidence>
<dbReference type="RefSeq" id="XP_009175423.1">
    <property type="nucleotide sequence ID" value="XM_009177159.1"/>
</dbReference>
<dbReference type="CTD" id="20324871"/>